<organism evidence="2 3">
    <name type="scientific">Agromyces humatus</name>
    <dbReference type="NCBI Taxonomy" id="279573"/>
    <lineage>
        <taxon>Bacteria</taxon>
        <taxon>Bacillati</taxon>
        <taxon>Actinomycetota</taxon>
        <taxon>Actinomycetes</taxon>
        <taxon>Micrococcales</taxon>
        <taxon>Microbacteriaceae</taxon>
        <taxon>Agromyces</taxon>
    </lineage>
</organism>
<feature type="region of interest" description="Disordered" evidence="1">
    <location>
        <begin position="24"/>
        <end position="60"/>
    </location>
</feature>
<sequence>MRPTPCRAILPTTGHAPGFAAFRDRWRGKPMTTQHLPDHDPAIDNPAPPRRHDDNDDDDE</sequence>
<evidence type="ECO:0000313" key="2">
    <source>
        <dbReference type="EMBL" id="GAA1760914.1"/>
    </source>
</evidence>
<accession>A0ABP4WRD8</accession>
<name>A0ABP4WRD8_9MICO</name>
<comment type="caution">
    <text evidence="2">The sequence shown here is derived from an EMBL/GenBank/DDBJ whole genome shotgun (WGS) entry which is preliminary data.</text>
</comment>
<proteinExistence type="predicted"/>
<keyword evidence="3" id="KW-1185">Reference proteome</keyword>
<dbReference type="EMBL" id="BAAANH010000004">
    <property type="protein sequence ID" value="GAA1760914.1"/>
    <property type="molecule type" value="Genomic_DNA"/>
</dbReference>
<protein>
    <submittedName>
        <fullName evidence="2">Uncharacterized protein</fullName>
    </submittedName>
</protein>
<reference evidence="3" key="1">
    <citation type="journal article" date="2019" name="Int. J. Syst. Evol. Microbiol.">
        <title>The Global Catalogue of Microorganisms (GCM) 10K type strain sequencing project: providing services to taxonomists for standard genome sequencing and annotation.</title>
        <authorList>
            <consortium name="The Broad Institute Genomics Platform"/>
            <consortium name="The Broad Institute Genome Sequencing Center for Infectious Disease"/>
            <person name="Wu L."/>
            <person name="Ma J."/>
        </authorList>
    </citation>
    <scope>NUCLEOTIDE SEQUENCE [LARGE SCALE GENOMIC DNA]</scope>
    <source>
        <strain evidence="3">JCM 14319</strain>
    </source>
</reference>
<evidence type="ECO:0000256" key="1">
    <source>
        <dbReference type="SAM" id="MobiDB-lite"/>
    </source>
</evidence>
<gene>
    <name evidence="2" type="ORF">GCM10009747_20010</name>
</gene>
<dbReference type="Proteomes" id="UP001500506">
    <property type="component" value="Unassembled WGS sequence"/>
</dbReference>
<evidence type="ECO:0000313" key="3">
    <source>
        <dbReference type="Proteomes" id="UP001500506"/>
    </source>
</evidence>